<evidence type="ECO:0000256" key="13">
    <source>
        <dbReference type="ARBA" id="ARBA00022825"/>
    </source>
</evidence>
<reference evidence="27" key="3">
    <citation type="submission" date="2025-08" db="UniProtKB">
        <authorList>
            <consortium name="Ensembl"/>
        </authorList>
    </citation>
    <scope>IDENTIFICATION</scope>
</reference>
<dbReference type="EMBL" id="CABD030044217">
    <property type="status" value="NOT_ANNOTATED_CDS"/>
    <property type="molecule type" value="Genomic_DNA"/>
</dbReference>
<dbReference type="Pfam" id="PF00084">
    <property type="entry name" value="Sushi"/>
    <property type="match status" value="1"/>
</dbReference>
<keyword evidence="11" id="KW-0677">Repeat</keyword>
<evidence type="ECO:0000256" key="6">
    <source>
        <dbReference type="ARBA" id="ARBA00017023"/>
    </source>
</evidence>
<keyword evidence="9 22" id="KW-0768">Sushi</keyword>
<comment type="cofactor">
    <cofactor evidence="2">
        <name>Mn(2+)</name>
        <dbReference type="ChEBI" id="CHEBI:29035"/>
    </cofactor>
</comment>
<evidence type="ECO:0000313" key="28">
    <source>
        <dbReference type="Proteomes" id="UP000001519"/>
    </source>
</evidence>
<evidence type="ECO:0000256" key="15">
    <source>
        <dbReference type="ARBA" id="ARBA00022875"/>
    </source>
</evidence>
<dbReference type="GO" id="GO:0004252">
    <property type="term" value="F:serine-type endopeptidase activity"/>
    <property type="evidence" value="ECO:0007669"/>
    <property type="project" value="UniProtKB-EC"/>
</dbReference>
<dbReference type="InterPro" id="IPR001314">
    <property type="entry name" value="Peptidase_S1A"/>
</dbReference>
<evidence type="ECO:0000256" key="11">
    <source>
        <dbReference type="ARBA" id="ARBA00022737"/>
    </source>
</evidence>
<keyword evidence="12 23" id="KW-0378">Hydrolase</keyword>
<keyword evidence="7" id="KW-0964">Secreted</keyword>
<evidence type="ECO:0000256" key="5">
    <source>
        <dbReference type="ARBA" id="ARBA00004613"/>
    </source>
</evidence>
<dbReference type="PRINTS" id="PR00722">
    <property type="entry name" value="CHYMOTRYPSIN"/>
</dbReference>
<dbReference type="InterPro" id="IPR009003">
    <property type="entry name" value="Peptidase_S1_PA"/>
</dbReference>
<evidence type="ECO:0000256" key="16">
    <source>
        <dbReference type="ARBA" id="ARBA00023157"/>
    </source>
</evidence>
<dbReference type="GO" id="GO:0045087">
    <property type="term" value="P:innate immune response"/>
    <property type="evidence" value="ECO:0007669"/>
    <property type="project" value="UniProtKB-KW"/>
</dbReference>
<dbReference type="GO" id="GO:0006508">
    <property type="term" value="P:proteolysis"/>
    <property type="evidence" value="ECO:0007669"/>
    <property type="project" value="UniProtKB-KW"/>
</dbReference>
<dbReference type="EMBL" id="CABD030044219">
    <property type="status" value="NOT_ANNOTATED_CDS"/>
    <property type="molecule type" value="Genomic_DNA"/>
</dbReference>
<name>A0A2I2ZPY6_GORGO</name>
<evidence type="ECO:0000256" key="22">
    <source>
        <dbReference type="PROSITE-ProRule" id="PRU00302"/>
    </source>
</evidence>
<dbReference type="FunFam" id="2.40.10.10:FF:000046">
    <property type="entry name" value="Complement factor b,-like"/>
    <property type="match status" value="1"/>
</dbReference>
<dbReference type="EMBL" id="CABD030044215">
    <property type="status" value="NOT_ANNOTATED_CDS"/>
    <property type="molecule type" value="Genomic_DNA"/>
</dbReference>
<dbReference type="GO" id="GO:0005576">
    <property type="term" value="C:extracellular region"/>
    <property type="evidence" value="ECO:0007669"/>
    <property type="project" value="UniProtKB-SubCell"/>
</dbReference>
<evidence type="ECO:0000256" key="21">
    <source>
        <dbReference type="ARBA" id="ARBA00093544"/>
    </source>
</evidence>
<evidence type="ECO:0000256" key="7">
    <source>
        <dbReference type="ARBA" id="ARBA00022525"/>
    </source>
</evidence>
<dbReference type="PROSITE" id="PS50240">
    <property type="entry name" value="TRYPSIN_DOM"/>
    <property type="match status" value="1"/>
</dbReference>
<dbReference type="InterPro" id="IPR002035">
    <property type="entry name" value="VWF_A"/>
</dbReference>
<evidence type="ECO:0000256" key="2">
    <source>
        <dbReference type="ARBA" id="ARBA00001936"/>
    </source>
</evidence>
<dbReference type="AlphaFoldDB" id="A0A2I2ZPY6"/>
<evidence type="ECO:0000256" key="9">
    <source>
        <dbReference type="ARBA" id="ARBA00022659"/>
    </source>
</evidence>
<dbReference type="PANTHER" id="PTHR46393:SF2">
    <property type="entry name" value="COMPLEMENT C2"/>
    <property type="match status" value="1"/>
</dbReference>
<evidence type="ECO:0000256" key="3">
    <source>
        <dbReference type="ARBA" id="ARBA00001946"/>
    </source>
</evidence>
<dbReference type="GO" id="GO:0006958">
    <property type="term" value="P:complement activation, classical pathway"/>
    <property type="evidence" value="ECO:0007669"/>
    <property type="project" value="UniProtKB-KW"/>
</dbReference>
<dbReference type="InterPro" id="IPR033116">
    <property type="entry name" value="TRYPSIN_SER"/>
</dbReference>
<dbReference type="InterPro" id="IPR043504">
    <property type="entry name" value="Peptidase_S1_PA_chymotrypsin"/>
</dbReference>
<evidence type="ECO:0000259" key="25">
    <source>
        <dbReference type="PROSITE" id="PS50240"/>
    </source>
</evidence>
<evidence type="ECO:0000256" key="19">
    <source>
        <dbReference type="ARBA" id="ARBA00093302"/>
    </source>
</evidence>
<dbReference type="Bgee" id="ENSGGOG00000002254">
    <property type="expression patterns" value="Expressed in liver and 6 other cell types or tissues"/>
</dbReference>
<dbReference type="Gene3D" id="3.40.50.410">
    <property type="entry name" value="von Willebrand factor, type A domain"/>
    <property type="match status" value="1"/>
</dbReference>
<sequence>MRALCIRETCSSELGFSRNWSRRKAGHCPNPGISLGAVRTGSRFGHGDKVRYRCSSNLVLTGSSERECQGNGVWSGTEPICRQPYSYDFPEDVAPALGTSFSHMLGATNPTQKTKDHENGTGTNTYAALNSVYLMMNNQMRILGMETMAWQEIRHAIILLTDGKSNMGGSPKTAVDRIREILNINQKRNDYLDIYAIGVGKLDVDWRELNELGSKKDGERHAFILQDTKALHQVFEHMLDVSKLTDTICGVGNMSANASDQERTPWHVTIKPKSQETCRGALISDQWVLTAAHCFRDGKDHSLWRVNVGDPKSQWGKEFLIEKAVISPGFDVFAKKNQGILEFYGDDIALLKLAQKVKMSTHARPICLPCTMEANLALRRPQGSTCRDHENELLNKQSVPAHFVALNGSKLNINLKMGVEWTSCAEVVSQEKTMFPNLTDVREVVTDQFLCSGTQEDESPCKGESGGAVFLERRFRFFQVGLVSWGLYNPCLGSADKNSRKRAPRSKVPPPRDFHINLFRMQPWLRQHLGDVLNFLPL</sequence>
<dbReference type="PROSITE" id="PS00135">
    <property type="entry name" value="TRYPSIN_SER"/>
    <property type="match status" value="1"/>
</dbReference>
<evidence type="ECO:0000256" key="4">
    <source>
        <dbReference type="ARBA" id="ARBA00004241"/>
    </source>
</evidence>
<dbReference type="FunFam" id="2.40.10.10:FF:000051">
    <property type="entry name" value="complement C2 isoform X1"/>
    <property type="match status" value="1"/>
</dbReference>
<dbReference type="InterPro" id="IPR001254">
    <property type="entry name" value="Trypsin_dom"/>
</dbReference>
<dbReference type="CDD" id="cd00190">
    <property type="entry name" value="Tryp_SPc"/>
    <property type="match status" value="1"/>
</dbReference>
<dbReference type="GO" id="GO:0009986">
    <property type="term" value="C:cell surface"/>
    <property type="evidence" value="ECO:0007669"/>
    <property type="project" value="UniProtKB-SubCell"/>
</dbReference>
<dbReference type="Proteomes" id="UP000001519">
    <property type="component" value="Chromosome 6"/>
</dbReference>
<evidence type="ECO:0000256" key="23">
    <source>
        <dbReference type="RuleBase" id="RU363034"/>
    </source>
</evidence>
<dbReference type="PROSITE" id="PS00134">
    <property type="entry name" value="TRYPSIN_HIS"/>
    <property type="match status" value="1"/>
</dbReference>
<feature type="disulfide bond" evidence="22">
    <location>
        <begin position="54"/>
        <end position="81"/>
    </location>
</feature>
<dbReference type="Ensembl" id="ENSGGOT00000057480.1">
    <property type="protein sequence ID" value="ENSGGOP00000049181.1"/>
    <property type="gene ID" value="ENSGGOG00000002254.3"/>
</dbReference>
<dbReference type="InterPro" id="IPR036465">
    <property type="entry name" value="vWFA_dom_sf"/>
</dbReference>
<keyword evidence="28" id="KW-1185">Reference proteome</keyword>
<dbReference type="EMBL" id="CABD030044221">
    <property type="status" value="NOT_ANNOTATED_CDS"/>
    <property type="molecule type" value="Genomic_DNA"/>
</dbReference>
<keyword evidence="8" id="KW-0399">Innate immunity</keyword>
<reference evidence="27 28" key="2">
    <citation type="journal article" date="2012" name="Nature">
        <title>Insights into hominid evolution from the gorilla genome sequence.</title>
        <authorList>
            <person name="Scally A."/>
            <person name="Dutheil J.Y."/>
            <person name="Hillier L.W."/>
            <person name="Jordan G.E."/>
            <person name="Goodhead I."/>
            <person name="Herrero J."/>
            <person name="Hobolth A."/>
            <person name="Lappalainen T."/>
            <person name="Mailund T."/>
            <person name="Marques-Bonet T."/>
            <person name="McCarthy S."/>
            <person name="Montgomery S.H."/>
            <person name="Schwalie P.C."/>
            <person name="Tang Y.A."/>
            <person name="Ward M.C."/>
            <person name="Xue Y."/>
            <person name="Yngvadottir B."/>
            <person name="Alkan C."/>
            <person name="Andersen L.N."/>
            <person name="Ayub Q."/>
            <person name="Ball E.V."/>
            <person name="Beal K."/>
            <person name="Bradley B.J."/>
            <person name="Chen Y."/>
            <person name="Clee C.M."/>
            <person name="Fitzgerald S."/>
            <person name="Graves T.A."/>
            <person name="Gu Y."/>
            <person name="Heath P."/>
            <person name="Heger A."/>
            <person name="Karakoc E."/>
            <person name="Kolb-Kokocinski A."/>
            <person name="Laird G.K."/>
            <person name="Lunter G."/>
            <person name="Meader S."/>
            <person name="Mort M."/>
            <person name="Mullikin J.C."/>
            <person name="Munch K."/>
            <person name="O'Connor T.D."/>
            <person name="Phillips A.D."/>
            <person name="Prado-Martinez J."/>
            <person name="Rogers A.S."/>
            <person name="Sajjadian S."/>
            <person name="Schmidt D."/>
            <person name="Shaw K."/>
            <person name="Simpson J.T."/>
            <person name="Stenson P.D."/>
            <person name="Turner D.J."/>
            <person name="Vigilant L."/>
            <person name="Vilella A.J."/>
            <person name="Whitener W."/>
            <person name="Zhu B."/>
            <person name="Cooper D.N."/>
            <person name="de Jong P."/>
            <person name="Dermitzakis E.T."/>
            <person name="Eichler E.E."/>
            <person name="Flicek P."/>
            <person name="Goldman N."/>
            <person name="Mundy N.I."/>
            <person name="Ning Z."/>
            <person name="Odom D.T."/>
            <person name="Ponting C.P."/>
            <person name="Quail M.A."/>
            <person name="Ryder O.A."/>
            <person name="Searle S.M."/>
            <person name="Warren W.C."/>
            <person name="Wilson R.K."/>
            <person name="Schierup M.H."/>
            <person name="Rogers J."/>
            <person name="Tyler-Smith C."/>
            <person name="Durbin R."/>
        </authorList>
    </citation>
    <scope>NUCLEOTIDE SEQUENCE [LARGE SCALE GENOMIC DNA]</scope>
</reference>
<evidence type="ECO:0000256" key="10">
    <source>
        <dbReference type="ARBA" id="ARBA00022670"/>
    </source>
</evidence>
<dbReference type="EMBL" id="CABD030044222">
    <property type="status" value="NOT_ANNOTATED_CDS"/>
    <property type="molecule type" value="Genomic_DNA"/>
</dbReference>
<comment type="subunit">
    <text evidence="21">Serine protease component of the C3 convertase, also named C4bC2b, composed of the serine protease complement C2b and complement C4b. Serine protease component of the C5 convertase, also named C4bC2bC3b, composed of the serine protease complement C2b, complement C3b, as well as complement C4b.</text>
</comment>
<feature type="domain" description="Peptidase S1" evidence="25">
    <location>
        <begin position="250"/>
        <end position="530"/>
    </location>
</feature>
<dbReference type="CDD" id="cd00033">
    <property type="entry name" value="CCP"/>
    <property type="match status" value="1"/>
</dbReference>
<evidence type="ECO:0000256" key="18">
    <source>
        <dbReference type="ARBA" id="ARBA00029636"/>
    </source>
</evidence>
<reference evidence="27" key="4">
    <citation type="submission" date="2025-09" db="UniProtKB">
        <authorList>
            <consortium name="Ensembl"/>
        </authorList>
    </citation>
    <scope>IDENTIFICATION</scope>
</reference>
<dbReference type="InterPro" id="IPR000436">
    <property type="entry name" value="Sushi_SCR_CCP_dom"/>
</dbReference>
<dbReference type="FunFam" id="2.10.70.10:FF:000019">
    <property type="entry name" value="Complement factor b,-like"/>
    <property type="match status" value="1"/>
</dbReference>
<dbReference type="PROSITE" id="PS50923">
    <property type="entry name" value="SUSHI"/>
    <property type="match status" value="1"/>
</dbReference>
<evidence type="ECO:0000256" key="14">
    <source>
        <dbReference type="ARBA" id="ARBA00022859"/>
    </source>
</evidence>
<comment type="cofactor">
    <cofactor evidence="3">
        <name>Mg(2+)</name>
        <dbReference type="ChEBI" id="CHEBI:18420"/>
    </cofactor>
</comment>
<accession>A0A2I2ZPY6</accession>
<keyword evidence="15" id="KW-0180">Complement pathway</keyword>
<dbReference type="PROSITE" id="PS50234">
    <property type="entry name" value="VWFA"/>
    <property type="match status" value="1"/>
</dbReference>
<evidence type="ECO:0000256" key="17">
    <source>
        <dbReference type="ARBA" id="ARBA00023180"/>
    </source>
</evidence>
<comment type="function">
    <text evidence="19">Precursor of the catalytic component of the C3 and C5 convertase complexes, which are part of the complement pathway, a cascade of proteins that leads to phagocytosis and breakdown of pathogens and signaling that strengthens the adaptive immune system. Component C2 is part of the classical, lectin and GZMK complement systems.</text>
</comment>
<dbReference type="EMBL" id="CABD030044218">
    <property type="status" value="NOT_ANNOTATED_CDS"/>
    <property type="molecule type" value="Genomic_DNA"/>
</dbReference>
<dbReference type="EMBL" id="CABD030044220">
    <property type="status" value="NOT_ANNOTATED_CDS"/>
    <property type="molecule type" value="Genomic_DNA"/>
</dbReference>
<dbReference type="PANTHER" id="PTHR46393">
    <property type="entry name" value="SUSHI DOMAIN-CONTAINING PROTEIN"/>
    <property type="match status" value="1"/>
</dbReference>
<dbReference type="Pfam" id="PF00092">
    <property type="entry name" value="VWA"/>
    <property type="match status" value="1"/>
</dbReference>
<keyword evidence="10 23" id="KW-0645">Protease</keyword>
<keyword evidence="16 22" id="KW-1015">Disulfide bond</keyword>
<comment type="caution">
    <text evidence="22">Lacks conserved residue(s) required for the propagation of feature annotation.</text>
</comment>
<dbReference type="GeneTree" id="ENSGT00940000158605"/>
<evidence type="ECO:0000259" key="24">
    <source>
        <dbReference type="PROSITE" id="PS50234"/>
    </source>
</evidence>
<feature type="domain" description="Sushi" evidence="26">
    <location>
        <begin position="26"/>
        <end position="83"/>
    </location>
</feature>
<dbReference type="SUPFAM" id="SSF53300">
    <property type="entry name" value="vWA-like"/>
    <property type="match status" value="1"/>
</dbReference>
<feature type="domain" description="VWFA" evidence="24">
    <location>
        <begin position="112"/>
        <end position="238"/>
    </location>
</feature>
<evidence type="ECO:0000259" key="26">
    <source>
        <dbReference type="PROSITE" id="PS50923"/>
    </source>
</evidence>
<dbReference type="SMART" id="SM00020">
    <property type="entry name" value="Tryp_SPc"/>
    <property type="match status" value="1"/>
</dbReference>
<dbReference type="SUPFAM" id="SSF50494">
    <property type="entry name" value="Trypsin-like serine proteases"/>
    <property type="match status" value="1"/>
</dbReference>
<dbReference type="SUPFAM" id="SSF57535">
    <property type="entry name" value="Complement control module/SCR domain"/>
    <property type="match status" value="1"/>
</dbReference>
<comment type="function">
    <text evidence="20">Catalytic component of the complement C3 and C5 convertase complexes. Following complement activation, recruited to the surface of pathogens by complement C4b opsonin to form the C3 convertase, or C3b and C4b opsonins to form the C5 convertase. As part of the C3 convertase, cleaves and activate C3 into C3a anaphylatoxin and C3b opsonin, the next components of the complement pathways. As part of the C5 convertase, cleaves and activate C5 into C5a anaphylatoxin and C5b component of the membrane attack complex.</text>
</comment>
<dbReference type="InterPro" id="IPR018114">
    <property type="entry name" value="TRYPSIN_HIS"/>
</dbReference>
<dbReference type="EMBL" id="CABD030044216">
    <property type="status" value="NOT_ANNOTATED_CDS"/>
    <property type="molecule type" value="Genomic_DNA"/>
</dbReference>
<comment type="catalytic activity">
    <reaction evidence="1">
        <text>Selective cleavage of Arg-|-Ser bond in complement component C3 alpha-chain to form C3a and C3b, and Arg-|-Xaa bond in complement component C5 alpha-chain to form C5a and C5b.</text>
        <dbReference type="EC" id="3.4.21.43"/>
    </reaction>
</comment>
<dbReference type="InterPro" id="IPR035976">
    <property type="entry name" value="Sushi/SCR/CCP_sf"/>
</dbReference>
<dbReference type="SMART" id="SM00032">
    <property type="entry name" value="CCP"/>
    <property type="match status" value="1"/>
</dbReference>
<evidence type="ECO:0000256" key="1">
    <source>
        <dbReference type="ARBA" id="ARBA00000095"/>
    </source>
</evidence>
<evidence type="ECO:0000256" key="8">
    <source>
        <dbReference type="ARBA" id="ARBA00022588"/>
    </source>
</evidence>
<reference evidence="28" key="1">
    <citation type="submission" date="2011-05" db="EMBL/GenBank/DDBJ databases">
        <title>Insights into the evolution of the great apes provided by the gorilla genome.</title>
        <authorList>
            <person name="Scally A."/>
        </authorList>
    </citation>
    <scope>NUCLEOTIDE SEQUENCE [LARGE SCALE GENOMIC DNA]</scope>
</reference>
<keyword evidence="13 23" id="KW-0720">Serine protease</keyword>
<comment type="subcellular location">
    <subcellularLocation>
        <location evidence="4">Cell surface</location>
    </subcellularLocation>
    <subcellularLocation>
        <location evidence="5">Secreted</location>
    </subcellularLocation>
</comment>
<organism evidence="27 28">
    <name type="scientific">Gorilla gorilla gorilla</name>
    <name type="common">Western lowland gorilla</name>
    <dbReference type="NCBI Taxonomy" id="9595"/>
    <lineage>
        <taxon>Eukaryota</taxon>
        <taxon>Metazoa</taxon>
        <taxon>Chordata</taxon>
        <taxon>Craniata</taxon>
        <taxon>Vertebrata</taxon>
        <taxon>Euteleostomi</taxon>
        <taxon>Mammalia</taxon>
        <taxon>Eutheria</taxon>
        <taxon>Euarchontoglires</taxon>
        <taxon>Primates</taxon>
        <taxon>Haplorrhini</taxon>
        <taxon>Catarrhini</taxon>
        <taxon>Hominidae</taxon>
        <taxon>Gorilla</taxon>
    </lineage>
</organism>
<proteinExistence type="predicted"/>
<evidence type="ECO:0000256" key="20">
    <source>
        <dbReference type="ARBA" id="ARBA00093306"/>
    </source>
</evidence>
<evidence type="ECO:0000256" key="12">
    <source>
        <dbReference type="ARBA" id="ARBA00022801"/>
    </source>
</evidence>
<keyword evidence="14" id="KW-0391">Immunity</keyword>
<dbReference type="Gene3D" id="2.10.70.10">
    <property type="entry name" value="Complement Module, domain 1"/>
    <property type="match status" value="1"/>
</dbReference>
<evidence type="ECO:0000313" key="27">
    <source>
        <dbReference type="Ensembl" id="ENSGGOP00000049181.1"/>
    </source>
</evidence>
<dbReference type="EMBL" id="CABD030044223">
    <property type="status" value="NOT_ANNOTATED_CDS"/>
    <property type="molecule type" value="Genomic_DNA"/>
</dbReference>
<gene>
    <name evidence="27" type="primary">C2</name>
</gene>
<dbReference type="Pfam" id="PF00089">
    <property type="entry name" value="Trypsin"/>
    <property type="match status" value="1"/>
</dbReference>
<keyword evidence="17" id="KW-0325">Glycoprotein</keyword>
<dbReference type="EMBL" id="CABD030044214">
    <property type="status" value="NOT_ANNOTATED_CDS"/>
    <property type="molecule type" value="Genomic_DNA"/>
</dbReference>
<dbReference type="Gene3D" id="2.40.10.10">
    <property type="entry name" value="Trypsin-like serine proteases"/>
    <property type="match status" value="2"/>
</dbReference>
<protein>
    <recommendedName>
        <fullName evidence="6">Complement C2</fullName>
    </recommendedName>
    <alternativeName>
        <fullName evidence="18">C3/C5 convertase</fullName>
    </alternativeName>
</protein>